<dbReference type="Proteomes" id="UP000776276">
    <property type="component" value="Unassembled WGS sequence"/>
</dbReference>
<dbReference type="PANTHER" id="PTHR32089">
    <property type="entry name" value="METHYL-ACCEPTING CHEMOTAXIS PROTEIN MCPB"/>
    <property type="match status" value="1"/>
</dbReference>
<dbReference type="SMART" id="SM00283">
    <property type="entry name" value="MA"/>
    <property type="match status" value="1"/>
</dbReference>
<evidence type="ECO:0000256" key="1">
    <source>
        <dbReference type="ARBA" id="ARBA00023224"/>
    </source>
</evidence>
<evidence type="ECO:0000256" key="2">
    <source>
        <dbReference type="PROSITE-ProRule" id="PRU00284"/>
    </source>
</evidence>
<accession>A0ABS6BEV5</accession>
<protein>
    <submittedName>
        <fullName evidence="6">CBS domain-containing protein</fullName>
    </submittedName>
</protein>
<dbReference type="PANTHER" id="PTHR32089:SF112">
    <property type="entry name" value="LYSOZYME-LIKE PROTEIN-RELATED"/>
    <property type="match status" value="1"/>
</dbReference>
<dbReference type="Pfam" id="PF00571">
    <property type="entry name" value="CBS"/>
    <property type="match status" value="1"/>
</dbReference>
<evidence type="ECO:0000259" key="4">
    <source>
        <dbReference type="PROSITE" id="PS50111"/>
    </source>
</evidence>
<reference evidence="6 7" key="1">
    <citation type="submission" date="2021-06" db="EMBL/GenBank/DDBJ databases">
        <title>Sphingomonas sp. XMGL2, whole genome shotgun sequencing project.</title>
        <authorList>
            <person name="Zhao G."/>
            <person name="Shen L."/>
        </authorList>
    </citation>
    <scope>NUCLEOTIDE SEQUENCE [LARGE SCALE GENOMIC DNA]</scope>
    <source>
        <strain evidence="6 7">XMGL2</strain>
    </source>
</reference>
<name>A0ABS6BEV5_9SPHN</name>
<proteinExistence type="predicted"/>
<dbReference type="InterPro" id="IPR000644">
    <property type="entry name" value="CBS_dom"/>
</dbReference>
<sequence length="440" mass="45838">MASAPSLSPPPASEPEIVTLCEPGGERCAVRADAPLAEALDMFRDHPDLRLLPVVDAAGRPIGAVMERNIRSILFNPFGHALLCNPGFGRSLAPLIRPCPIGDSRLALAELLDAYARANGTEGMILTANGRLRGVLSNRTLIRLAAERETELVRQRAARLERMEQASARFEAEADALAEALSAIADTVARTASATAERARANSGHAGAVAAASRQTSDGMDGLAATSRALAHAVDHICEETHAAKLAASEAMELVEAGNRSSAELGAATGAIAETLALMRTIASRARLLAVNAAIEAARVGGDGNGFAVISREIRSFAGQTREATDRITARIAEIGTAADRVRGGHQAIERVIGTVDAVARSVDTAIGAQATTMRLLSDHVAQAAQANAEVRQNLVHIGQVAVAAAESSGEMHGLAGRLAEDAGRLGQRVRAFVRDIRAA</sequence>
<dbReference type="Pfam" id="PF00015">
    <property type="entry name" value="MCPsignal"/>
    <property type="match status" value="1"/>
</dbReference>
<dbReference type="InterPro" id="IPR004089">
    <property type="entry name" value="MCPsignal_dom"/>
</dbReference>
<evidence type="ECO:0000313" key="7">
    <source>
        <dbReference type="Proteomes" id="UP000776276"/>
    </source>
</evidence>
<keyword evidence="1 2" id="KW-0807">Transducer</keyword>
<keyword evidence="7" id="KW-1185">Reference proteome</keyword>
<feature type="domain" description="Methyl-accepting transducer" evidence="4">
    <location>
        <begin position="184"/>
        <end position="409"/>
    </location>
</feature>
<keyword evidence="3" id="KW-0129">CBS domain</keyword>
<evidence type="ECO:0000256" key="3">
    <source>
        <dbReference type="PROSITE-ProRule" id="PRU00703"/>
    </source>
</evidence>
<gene>
    <name evidence="6" type="ORF">KOF26_02375</name>
</gene>
<dbReference type="EMBL" id="JAHKRT010000001">
    <property type="protein sequence ID" value="MBU3076699.1"/>
    <property type="molecule type" value="Genomic_DNA"/>
</dbReference>
<dbReference type="RefSeq" id="WP_216319318.1">
    <property type="nucleotide sequence ID" value="NZ_JAHKRT010000001.1"/>
</dbReference>
<dbReference type="PROSITE" id="PS50111">
    <property type="entry name" value="CHEMOTAXIS_TRANSDUC_2"/>
    <property type="match status" value="1"/>
</dbReference>
<evidence type="ECO:0000313" key="6">
    <source>
        <dbReference type="EMBL" id="MBU3076699.1"/>
    </source>
</evidence>
<feature type="domain" description="CBS" evidence="5">
    <location>
        <begin position="21"/>
        <end position="82"/>
    </location>
</feature>
<organism evidence="6 7">
    <name type="scientific">Sphingomonas quercus</name>
    <dbReference type="NCBI Taxonomy" id="2842451"/>
    <lineage>
        <taxon>Bacteria</taxon>
        <taxon>Pseudomonadati</taxon>
        <taxon>Pseudomonadota</taxon>
        <taxon>Alphaproteobacteria</taxon>
        <taxon>Sphingomonadales</taxon>
        <taxon>Sphingomonadaceae</taxon>
        <taxon>Sphingomonas</taxon>
    </lineage>
</organism>
<evidence type="ECO:0000259" key="5">
    <source>
        <dbReference type="PROSITE" id="PS51371"/>
    </source>
</evidence>
<dbReference type="PROSITE" id="PS51371">
    <property type="entry name" value="CBS"/>
    <property type="match status" value="1"/>
</dbReference>
<comment type="caution">
    <text evidence="6">The sequence shown here is derived from an EMBL/GenBank/DDBJ whole genome shotgun (WGS) entry which is preliminary data.</text>
</comment>